<evidence type="ECO:0000313" key="4">
    <source>
        <dbReference type="RefSeq" id="XP_004419272.1"/>
    </source>
</evidence>
<evidence type="ECO:0000313" key="3">
    <source>
        <dbReference type="Proteomes" id="UP000694910"/>
    </source>
</evidence>
<keyword evidence="1" id="KW-0677">Repeat</keyword>
<reference evidence="4" key="1">
    <citation type="submission" date="2025-08" db="UniProtKB">
        <authorList>
            <consortium name="RefSeq"/>
        </authorList>
    </citation>
    <scope>IDENTIFICATION</scope>
</reference>
<proteinExistence type="predicted"/>
<evidence type="ECO:0000256" key="1">
    <source>
        <dbReference type="ARBA" id="ARBA00022737"/>
    </source>
</evidence>
<dbReference type="Pfam" id="PF14912">
    <property type="entry name" value="THEG"/>
    <property type="match status" value="4"/>
</dbReference>
<name>A0ABM0H4B8_CERSS</name>
<dbReference type="RefSeq" id="XP_004419272.1">
    <property type="nucleotide sequence ID" value="XM_004419215.2"/>
</dbReference>
<keyword evidence="3" id="KW-1185">Reference proteome</keyword>
<dbReference type="InterPro" id="IPR006623">
    <property type="entry name" value="THEG"/>
</dbReference>
<dbReference type="PANTHER" id="PTHR15901">
    <property type="entry name" value="TESTICULAR HAPLOID EXPRESSED GENE PROTEIN"/>
    <property type="match status" value="1"/>
</dbReference>
<dbReference type="GeneID" id="101392911"/>
<sequence length="587" mass="65782">MAEVLELSNLEFKTTMINVINVPRALMDKADSMEEQMGNSLCNGVHARVLTLNARNSRSGARPLSPRTSLQLLSARRRAARPLGNRRTGREGGAPRAGRVGVGAGRVGVGWGGARAAPIPLLSRRRRTAARCGAAIIGAARSRGLWAPMENPEFSGSSALSDARDTTEISAGLEARQKPLVLRILDVHNKFEGREEPEEPEEADECEESDESGEITEPHEPREPHKSYEPRARRELRKLREPRKPQGPRALREPHKPHQAELLPSPAVMISPSLVTRFPPRIRLSSLNSGPCDFVRKCFFSRKRIQDLSRPKKQWGAPDGKLFWGNQDPIRPVSQGTLKAQLTRRLEDLAQPKEVSHRYVPNRAQYYYGCGRESVIWEIPSPALFSQPSKRIQKLAQPKRFKKEYLINRPFSDYLTRESLQISDPSPRILRLSIAKGINPNYVPPKIIETKISISALSAVATPRIIDLAQPRIKIEGLCYERERSEMPIRPVSRTALLATPSPRIIALAKAKPLHQDYLPARGAYWPVSYAAIHSKVSPRIEELANPNKRTPVRIVYYDPDVFKVKPAALKAQCSPRIQELAEPVMH</sequence>
<dbReference type="Proteomes" id="UP000694910">
    <property type="component" value="Unplaced"/>
</dbReference>
<feature type="compositionally biased region" description="Basic and acidic residues" evidence="2">
    <location>
        <begin position="216"/>
        <end position="259"/>
    </location>
</feature>
<protein>
    <submittedName>
        <fullName evidence="4">Testicular haploid expressed gene protein-like</fullName>
    </submittedName>
</protein>
<dbReference type="InterPro" id="IPR042401">
    <property type="entry name" value="SPMAP2-like"/>
</dbReference>
<feature type="region of interest" description="Disordered" evidence="2">
    <location>
        <begin position="74"/>
        <end position="99"/>
    </location>
</feature>
<organism evidence="3 4">
    <name type="scientific">Ceratotherium simum simum</name>
    <name type="common">Southern white rhinoceros</name>
    <dbReference type="NCBI Taxonomy" id="73337"/>
    <lineage>
        <taxon>Eukaryota</taxon>
        <taxon>Metazoa</taxon>
        <taxon>Chordata</taxon>
        <taxon>Craniata</taxon>
        <taxon>Vertebrata</taxon>
        <taxon>Euteleostomi</taxon>
        <taxon>Mammalia</taxon>
        <taxon>Eutheria</taxon>
        <taxon>Laurasiatheria</taxon>
        <taxon>Perissodactyla</taxon>
        <taxon>Rhinocerotidae</taxon>
        <taxon>Ceratotherium</taxon>
    </lineage>
</organism>
<feature type="region of interest" description="Disordered" evidence="2">
    <location>
        <begin position="191"/>
        <end position="263"/>
    </location>
</feature>
<gene>
    <name evidence="4" type="primary">LOC101392911</name>
</gene>
<evidence type="ECO:0000256" key="2">
    <source>
        <dbReference type="SAM" id="MobiDB-lite"/>
    </source>
</evidence>
<feature type="compositionally biased region" description="Acidic residues" evidence="2">
    <location>
        <begin position="195"/>
        <end position="214"/>
    </location>
</feature>
<dbReference type="SMART" id="SM00705">
    <property type="entry name" value="THEG"/>
    <property type="match status" value="7"/>
</dbReference>
<dbReference type="PANTHER" id="PTHR15901:SF15">
    <property type="entry name" value="TESTICULAR HAPLOID EXPRESSED GENE PROTEIN-LIKE"/>
    <property type="match status" value="1"/>
</dbReference>
<accession>A0ABM0H4B8</accession>